<accession>A0ABU9IWB4</accession>
<dbReference type="NCBIfam" id="TIGR02937">
    <property type="entry name" value="sigma70-ECF"/>
    <property type="match status" value="1"/>
</dbReference>
<dbReference type="EMBL" id="JBBWWT010000001">
    <property type="protein sequence ID" value="MEL1263045.1"/>
    <property type="molecule type" value="Genomic_DNA"/>
</dbReference>
<keyword evidence="4" id="KW-0804">Transcription</keyword>
<dbReference type="SUPFAM" id="SSF88946">
    <property type="entry name" value="Sigma2 domain of RNA polymerase sigma factors"/>
    <property type="match status" value="1"/>
</dbReference>
<evidence type="ECO:0000313" key="9">
    <source>
        <dbReference type="Proteomes" id="UP001459204"/>
    </source>
</evidence>
<feature type="region of interest" description="Disordered" evidence="5">
    <location>
        <begin position="94"/>
        <end position="114"/>
    </location>
</feature>
<dbReference type="Pfam" id="PF04542">
    <property type="entry name" value="Sigma70_r2"/>
    <property type="match status" value="1"/>
</dbReference>
<gene>
    <name evidence="8" type="ORF">AAD027_01475</name>
</gene>
<dbReference type="Gene3D" id="1.10.10.10">
    <property type="entry name" value="Winged helix-like DNA-binding domain superfamily/Winged helix DNA-binding domain"/>
    <property type="match status" value="1"/>
</dbReference>
<reference evidence="8 9" key="1">
    <citation type="submission" date="2024-04" db="EMBL/GenBank/DDBJ databases">
        <title>Draft genome sequence of Pseudoxanthomonas putridarboris WD12.</title>
        <authorList>
            <person name="Oh J."/>
        </authorList>
    </citation>
    <scope>NUCLEOTIDE SEQUENCE [LARGE SCALE GENOMIC DNA]</scope>
    <source>
        <strain evidence="8 9">WD12</strain>
    </source>
</reference>
<comment type="caution">
    <text evidence="8">The sequence shown here is derived from an EMBL/GenBank/DDBJ whole genome shotgun (WGS) entry which is preliminary data.</text>
</comment>
<proteinExistence type="inferred from homology"/>
<feature type="domain" description="RNA polymerase sigma factor 70 region 4 type 2" evidence="7">
    <location>
        <begin position="130"/>
        <end position="180"/>
    </location>
</feature>
<keyword evidence="3" id="KW-0731">Sigma factor</keyword>
<dbReference type="InterPro" id="IPR039425">
    <property type="entry name" value="RNA_pol_sigma-70-like"/>
</dbReference>
<feature type="compositionally biased region" description="Polar residues" evidence="5">
    <location>
        <begin position="1"/>
        <end position="15"/>
    </location>
</feature>
<dbReference type="PANTHER" id="PTHR43133">
    <property type="entry name" value="RNA POLYMERASE ECF-TYPE SIGMA FACTO"/>
    <property type="match status" value="1"/>
</dbReference>
<dbReference type="InterPro" id="IPR013324">
    <property type="entry name" value="RNA_pol_sigma_r3/r4-like"/>
</dbReference>
<sequence length="189" mass="21440">MSTPSEPTPDNQCNAPGSEGQRDAFDAALALHRNEVMQYLRKRLGDQDAAADLTQEALSRMMKYRDSGRIDDHRLMLFRIANNLLLEHHRTRQRHRADSHYSLEDTGPLRAPDPPVEVTIDARQAIDTLLKRTITQLPPKCRLAFMLSRFDGMSYPQIAEEMGISVKMVEKHITKALLACRAAVGDRDF</sequence>
<name>A0ABU9IWB4_9GAMM</name>
<dbReference type="InterPro" id="IPR014284">
    <property type="entry name" value="RNA_pol_sigma-70_dom"/>
</dbReference>
<dbReference type="Pfam" id="PF08281">
    <property type="entry name" value="Sigma70_r4_2"/>
    <property type="match status" value="1"/>
</dbReference>
<keyword evidence="2" id="KW-0805">Transcription regulation</keyword>
<dbReference type="Gene3D" id="1.10.1740.10">
    <property type="match status" value="1"/>
</dbReference>
<dbReference type="RefSeq" id="WP_341724243.1">
    <property type="nucleotide sequence ID" value="NZ_JBBWWT010000001.1"/>
</dbReference>
<evidence type="ECO:0000259" key="6">
    <source>
        <dbReference type="Pfam" id="PF04542"/>
    </source>
</evidence>
<evidence type="ECO:0000259" key="7">
    <source>
        <dbReference type="Pfam" id="PF08281"/>
    </source>
</evidence>
<dbReference type="InterPro" id="IPR036388">
    <property type="entry name" value="WH-like_DNA-bd_sf"/>
</dbReference>
<keyword evidence="9" id="KW-1185">Reference proteome</keyword>
<feature type="region of interest" description="Disordered" evidence="5">
    <location>
        <begin position="1"/>
        <end position="20"/>
    </location>
</feature>
<organism evidence="8 9">
    <name type="scientific">Pseudoxanthomonas putridarboris</name>
    <dbReference type="NCBI Taxonomy" id="752605"/>
    <lineage>
        <taxon>Bacteria</taxon>
        <taxon>Pseudomonadati</taxon>
        <taxon>Pseudomonadota</taxon>
        <taxon>Gammaproteobacteria</taxon>
        <taxon>Lysobacterales</taxon>
        <taxon>Lysobacteraceae</taxon>
        <taxon>Pseudoxanthomonas</taxon>
    </lineage>
</organism>
<evidence type="ECO:0000256" key="5">
    <source>
        <dbReference type="SAM" id="MobiDB-lite"/>
    </source>
</evidence>
<dbReference type="InterPro" id="IPR013325">
    <property type="entry name" value="RNA_pol_sigma_r2"/>
</dbReference>
<dbReference type="Proteomes" id="UP001459204">
    <property type="component" value="Unassembled WGS sequence"/>
</dbReference>
<feature type="domain" description="RNA polymerase sigma-70 region 2" evidence="6">
    <location>
        <begin position="32"/>
        <end position="94"/>
    </location>
</feature>
<evidence type="ECO:0000256" key="2">
    <source>
        <dbReference type="ARBA" id="ARBA00023015"/>
    </source>
</evidence>
<evidence type="ECO:0000256" key="3">
    <source>
        <dbReference type="ARBA" id="ARBA00023082"/>
    </source>
</evidence>
<dbReference type="PANTHER" id="PTHR43133:SF63">
    <property type="entry name" value="RNA POLYMERASE SIGMA FACTOR FECI-RELATED"/>
    <property type="match status" value="1"/>
</dbReference>
<dbReference type="SUPFAM" id="SSF88659">
    <property type="entry name" value="Sigma3 and sigma4 domains of RNA polymerase sigma factors"/>
    <property type="match status" value="1"/>
</dbReference>
<evidence type="ECO:0000256" key="4">
    <source>
        <dbReference type="ARBA" id="ARBA00023163"/>
    </source>
</evidence>
<evidence type="ECO:0000256" key="1">
    <source>
        <dbReference type="ARBA" id="ARBA00010641"/>
    </source>
</evidence>
<dbReference type="InterPro" id="IPR007627">
    <property type="entry name" value="RNA_pol_sigma70_r2"/>
</dbReference>
<protein>
    <submittedName>
        <fullName evidence="8">RNA polymerase sigma factor</fullName>
    </submittedName>
</protein>
<evidence type="ECO:0000313" key="8">
    <source>
        <dbReference type="EMBL" id="MEL1263045.1"/>
    </source>
</evidence>
<dbReference type="CDD" id="cd06171">
    <property type="entry name" value="Sigma70_r4"/>
    <property type="match status" value="1"/>
</dbReference>
<comment type="similarity">
    <text evidence="1">Belongs to the sigma-70 factor family. ECF subfamily.</text>
</comment>
<dbReference type="InterPro" id="IPR013249">
    <property type="entry name" value="RNA_pol_sigma70_r4_t2"/>
</dbReference>